<evidence type="ECO:0000256" key="4">
    <source>
        <dbReference type="ARBA" id="ARBA00023159"/>
    </source>
</evidence>
<keyword evidence="3" id="KW-0238">DNA-binding</keyword>
<keyword evidence="8" id="KW-1185">Reference proteome</keyword>
<dbReference type="PANTHER" id="PTHR30346">
    <property type="entry name" value="TRANSCRIPTIONAL DUAL REGULATOR HCAR-RELATED"/>
    <property type="match status" value="1"/>
</dbReference>
<comment type="similarity">
    <text evidence="1">Belongs to the LysR transcriptional regulatory family.</text>
</comment>
<dbReference type="FunFam" id="1.10.10.10:FF:000001">
    <property type="entry name" value="LysR family transcriptional regulator"/>
    <property type="match status" value="1"/>
</dbReference>
<dbReference type="GO" id="GO:0003700">
    <property type="term" value="F:DNA-binding transcription factor activity"/>
    <property type="evidence" value="ECO:0007669"/>
    <property type="project" value="InterPro"/>
</dbReference>
<comment type="caution">
    <text evidence="7">The sequence shown here is derived from an EMBL/GenBank/DDBJ whole genome shotgun (WGS) entry which is preliminary data.</text>
</comment>
<dbReference type="SUPFAM" id="SSF46785">
    <property type="entry name" value="Winged helix' DNA-binding domain"/>
    <property type="match status" value="1"/>
</dbReference>
<protein>
    <submittedName>
        <fullName evidence="7">Hydrogen peroxide-inducible genes activator</fullName>
    </submittedName>
</protein>
<gene>
    <name evidence="7" type="ORF">GCM10025791_48730</name>
</gene>
<dbReference type="Gene3D" id="3.40.190.10">
    <property type="entry name" value="Periplasmic binding protein-like II"/>
    <property type="match status" value="2"/>
</dbReference>
<organism evidence="7 8">
    <name type="scientific">Halioxenophilus aromaticivorans</name>
    <dbReference type="NCBI Taxonomy" id="1306992"/>
    <lineage>
        <taxon>Bacteria</taxon>
        <taxon>Pseudomonadati</taxon>
        <taxon>Pseudomonadota</taxon>
        <taxon>Gammaproteobacteria</taxon>
        <taxon>Alteromonadales</taxon>
        <taxon>Alteromonadaceae</taxon>
        <taxon>Halioxenophilus</taxon>
    </lineage>
</organism>
<dbReference type="InterPro" id="IPR005119">
    <property type="entry name" value="LysR_subst-bd"/>
</dbReference>
<dbReference type="PRINTS" id="PR00039">
    <property type="entry name" value="HTHLYSR"/>
</dbReference>
<keyword evidence="4" id="KW-0010">Activator</keyword>
<dbReference type="CDD" id="cd08411">
    <property type="entry name" value="PBP2_OxyR"/>
    <property type="match status" value="1"/>
</dbReference>
<dbReference type="SUPFAM" id="SSF53850">
    <property type="entry name" value="Periplasmic binding protein-like II"/>
    <property type="match status" value="1"/>
</dbReference>
<dbReference type="GO" id="GO:0003677">
    <property type="term" value="F:DNA binding"/>
    <property type="evidence" value="ECO:0007669"/>
    <property type="project" value="UniProtKB-KW"/>
</dbReference>
<accession>A0AAV3UAK3</accession>
<dbReference type="EMBL" id="BAABLX010000080">
    <property type="protein sequence ID" value="GAA4961465.1"/>
    <property type="molecule type" value="Genomic_DNA"/>
</dbReference>
<dbReference type="AlphaFoldDB" id="A0AAV3UAK3"/>
<evidence type="ECO:0000313" key="8">
    <source>
        <dbReference type="Proteomes" id="UP001409585"/>
    </source>
</evidence>
<dbReference type="Pfam" id="PF00126">
    <property type="entry name" value="HTH_1"/>
    <property type="match status" value="1"/>
</dbReference>
<dbReference type="Pfam" id="PF03466">
    <property type="entry name" value="LysR_substrate"/>
    <property type="match status" value="1"/>
</dbReference>
<keyword evidence="5" id="KW-0804">Transcription</keyword>
<name>A0AAV3UAK3_9ALTE</name>
<evidence type="ECO:0000256" key="5">
    <source>
        <dbReference type="ARBA" id="ARBA00023163"/>
    </source>
</evidence>
<evidence type="ECO:0000256" key="1">
    <source>
        <dbReference type="ARBA" id="ARBA00009437"/>
    </source>
</evidence>
<keyword evidence="2" id="KW-0805">Transcription regulation</keyword>
<evidence type="ECO:0000313" key="7">
    <source>
        <dbReference type="EMBL" id="GAA4961465.1"/>
    </source>
</evidence>
<dbReference type="Gene3D" id="1.10.10.10">
    <property type="entry name" value="Winged helix-like DNA-binding domain superfamily/Winged helix DNA-binding domain"/>
    <property type="match status" value="1"/>
</dbReference>
<dbReference type="InterPro" id="IPR036390">
    <property type="entry name" value="WH_DNA-bd_sf"/>
</dbReference>
<dbReference type="PANTHER" id="PTHR30346:SF26">
    <property type="entry name" value="HYDROGEN PEROXIDE-INDUCIBLE GENES ACTIVATOR"/>
    <property type="match status" value="1"/>
</dbReference>
<sequence length="316" mass="35573">MGCKALMIKQPTLNQLSYFVAVAKLENFRAAALELGVSQPTLTGQIAALEKSLGVVLFERSRSGTQLSPQGRALIEPAEAVLKTNVRFMEQARELSDDSQTTYRLGVPPTLGPYLLPYVLPELHERYTKLKFYVRDVAPRRLEQGLINGEFDLIITPLSQESSQLVSADLFIEPLKFVMPSDHPLAGASAIDPEQLRGESVLTLESTHHFHYQVLELCDRIGAHILRDYEGTSLDTLRQMVVMGMGVAFLPGLYIHSELHKPEALHVCELSQAPIERRHSLVWRNTASNRVFFRQLSENLRDIIERRLGHAVKVIR</sequence>
<reference evidence="8" key="1">
    <citation type="journal article" date="2019" name="Int. J. Syst. Evol. Microbiol.">
        <title>The Global Catalogue of Microorganisms (GCM) 10K type strain sequencing project: providing services to taxonomists for standard genome sequencing and annotation.</title>
        <authorList>
            <consortium name="The Broad Institute Genomics Platform"/>
            <consortium name="The Broad Institute Genome Sequencing Center for Infectious Disease"/>
            <person name="Wu L."/>
            <person name="Ma J."/>
        </authorList>
    </citation>
    <scope>NUCLEOTIDE SEQUENCE [LARGE SCALE GENOMIC DNA]</scope>
    <source>
        <strain evidence="8">JCM 19134</strain>
    </source>
</reference>
<dbReference type="GO" id="GO:0032993">
    <property type="term" value="C:protein-DNA complex"/>
    <property type="evidence" value="ECO:0007669"/>
    <property type="project" value="TreeGrafter"/>
</dbReference>
<dbReference type="InterPro" id="IPR036388">
    <property type="entry name" value="WH-like_DNA-bd_sf"/>
</dbReference>
<proteinExistence type="inferred from homology"/>
<dbReference type="PROSITE" id="PS50931">
    <property type="entry name" value="HTH_LYSR"/>
    <property type="match status" value="1"/>
</dbReference>
<feature type="domain" description="HTH lysR-type" evidence="6">
    <location>
        <begin position="11"/>
        <end position="68"/>
    </location>
</feature>
<evidence type="ECO:0000256" key="3">
    <source>
        <dbReference type="ARBA" id="ARBA00023125"/>
    </source>
</evidence>
<dbReference type="InterPro" id="IPR000847">
    <property type="entry name" value="LysR_HTH_N"/>
</dbReference>
<dbReference type="Proteomes" id="UP001409585">
    <property type="component" value="Unassembled WGS sequence"/>
</dbReference>
<evidence type="ECO:0000256" key="2">
    <source>
        <dbReference type="ARBA" id="ARBA00023015"/>
    </source>
</evidence>
<evidence type="ECO:0000259" key="6">
    <source>
        <dbReference type="PROSITE" id="PS50931"/>
    </source>
</evidence>